<dbReference type="InterPro" id="IPR003057">
    <property type="entry name" value="Invtbrt_color"/>
</dbReference>
<name>A0A2A3E7M9_APICC</name>
<dbReference type="PRINTS" id="PR01273">
    <property type="entry name" value="INVTBRTCOLOR"/>
</dbReference>
<dbReference type="PANTHER" id="PTHR10612:SF34">
    <property type="entry name" value="APOLIPOPROTEIN D"/>
    <property type="match status" value="1"/>
</dbReference>
<sequence>MFGKIVLFLSALALAGAQIPSLGFCPEYVPMANFDMTKFLGVWYEAERYFQLTEVVSRCVMANYTLGADGRFRVSNEVTNRFTGIKRVLEGEIKKAASKAEEGKLVVKYTIPLTPETKYSVLETDYESYAVLWSCSGIGPFHTQNAWVMTRERLAPGTVLQKAYAVLDKYKISKTFFVKTNQEDCALLDAKPTQEPQVEGGGEKPEDVRSAVAPDAPQAILNSKKNGNNEERPAHPPENSSEKKPAANTVPERIMEVADAVKGEEGKEATTKGEEGRVEGNVERADEEKKKKKL</sequence>
<evidence type="ECO:0000313" key="6">
    <source>
        <dbReference type="Proteomes" id="UP000242457"/>
    </source>
</evidence>
<dbReference type="Proteomes" id="UP000242457">
    <property type="component" value="Unassembled WGS sequence"/>
</dbReference>
<dbReference type="Pfam" id="PF00061">
    <property type="entry name" value="Lipocalin"/>
    <property type="match status" value="1"/>
</dbReference>
<feature type="chain" id="PRO_5012788098" evidence="3">
    <location>
        <begin position="18"/>
        <end position="294"/>
    </location>
</feature>
<organism evidence="5 6">
    <name type="scientific">Apis cerana cerana</name>
    <name type="common">Oriental honeybee</name>
    <dbReference type="NCBI Taxonomy" id="94128"/>
    <lineage>
        <taxon>Eukaryota</taxon>
        <taxon>Metazoa</taxon>
        <taxon>Ecdysozoa</taxon>
        <taxon>Arthropoda</taxon>
        <taxon>Hexapoda</taxon>
        <taxon>Insecta</taxon>
        <taxon>Pterygota</taxon>
        <taxon>Neoptera</taxon>
        <taxon>Endopterygota</taxon>
        <taxon>Hymenoptera</taxon>
        <taxon>Apocrita</taxon>
        <taxon>Aculeata</taxon>
        <taxon>Apoidea</taxon>
        <taxon>Anthophila</taxon>
        <taxon>Apidae</taxon>
        <taxon>Apis</taxon>
    </lineage>
</organism>
<feature type="compositionally biased region" description="Basic and acidic residues" evidence="2">
    <location>
        <begin position="227"/>
        <end position="245"/>
    </location>
</feature>
<dbReference type="GO" id="GO:0006629">
    <property type="term" value="P:lipid metabolic process"/>
    <property type="evidence" value="ECO:0007669"/>
    <property type="project" value="TreeGrafter"/>
</dbReference>
<dbReference type="STRING" id="94128.A0A2A3E7M9"/>
<dbReference type="SUPFAM" id="SSF50814">
    <property type="entry name" value="Lipocalins"/>
    <property type="match status" value="1"/>
</dbReference>
<dbReference type="EMBL" id="KZ288347">
    <property type="protein sequence ID" value="PBC27514.1"/>
    <property type="molecule type" value="Genomic_DNA"/>
</dbReference>
<protein>
    <submittedName>
        <fullName evidence="5">Apolipoprotein D</fullName>
    </submittedName>
</protein>
<feature type="region of interest" description="Disordered" evidence="2">
    <location>
        <begin position="188"/>
        <end position="294"/>
    </location>
</feature>
<dbReference type="FunFam" id="2.40.128.20:FF:000026">
    <property type="entry name" value="Apolipoprotein D-like Protein"/>
    <property type="match status" value="1"/>
</dbReference>
<dbReference type="AlphaFoldDB" id="A0A2A3E7M9"/>
<keyword evidence="1" id="KW-1015">Disulfide bond</keyword>
<keyword evidence="3" id="KW-0732">Signal</keyword>
<feature type="domain" description="Lipocalin/cytosolic fatty-acid binding" evidence="4">
    <location>
        <begin position="41"/>
        <end position="183"/>
    </location>
</feature>
<dbReference type="Gene3D" id="2.40.128.20">
    <property type="match status" value="1"/>
</dbReference>
<keyword evidence="6" id="KW-1185">Reference proteome</keyword>
<dbReference type="GO" id="GO:0005737">
    <property type="term" value="C:cytoplasm"/>
    <property type="evidence" value="ECO:0007669"/>
    <property type="project" value="TreeGrafter"/>
</dbReference>
<evidence type="ECO:0000256" key="2">
    <source>
        <dbReference type="SAM" id="MobiDB-lite"/>
    </source>
</evidence>
<dbReference type="GO" id="GO:0000302">
    <property type="term" value="P:response to reactive oxygen species"/>
    <property type="evidence" value="ECO:0007669"/>
    <property type="project" value="TreeGrafter"/>
</dbReference>
<feature type="compositionally biased region" description="Basic and acidic residues" evidence="2">
    <location>
        <begin position="253"/>
        <end position="294"/>
    </location>
</feature>
<dbReference type="GO" id="GO:0031409">
    <property type="term" value="F:pigment binding"/>
    <property type="evidence" value="ECO:0007669"/>
    <property type="project" value="InterPro"/>
</dbReference>
<evidence type="ECO:0000313" key="5">
    <source>
        <dbReference type="EMBL" id="PBC27514.1"/>
    </source>
</evidence>
<keyword evidence="5" id="KW-0449">Lipoprotein</keyword>
<accession>A0A2A3E7M9</accession>
<dbReference type="InterPro" id="IPR000566">
    <property type="entry name" value="Lipocln_cytosolic_FA-bd_dom"/>
</dbReference>
<proteinExistence type="predicted"/>
<evidence type="ECO:0000256" key="3">
    <source>
        <dbReference type="SAM" id="SignalP"/>
    </source>
</evidence>
<evidence type="ECO:0000259" key="4">
    <source>
        <dbReference type="Pfam" id="PF00061"/>
    </source>
</evidence>
<gene>
    <name evidence="5" type="ORF">APICC_06908</name>
</gene>
<dbReference type="PANTHER" id="PTHR10612">
    <property type="entry name" value="APOLIPOPROTEIN D"/>
    <property type="match status" value="1"/>
</dbReference>
<feature type="signal peptide" evidence="3">
    <location>
        <begin position="1"/>
        <end position="17"/>
    </location>
</feature>
<dbReference type="OrthoDB" id="565904at2759"/>
<evidence type="ECO:0000256" key="1">
    <source>
        <dbReference type="ARBA" id="ARBA00023157"/>
    </source>
</evidence>
<reference evidence="5 6" key="1">
    <citation type="submission" date="2014-07" db="EMBL/GenBank/DDBJ databases">
        <title>Genomic and transcriptomic analysis on Apis cerana provide comprehensive insights into honey bee biology.</title>
        <authorList>
            <person name="Diao Q."/>
            <person name="Sun L."/>
            <person name="Zheng H."/>
            <person name="Zheng H."/>
            <person name="Xu S."/>
            <person name="Wang S."/>
            <person name="Zeng Z."/>
            <person name="Hu F."/>
            <person name="Su S."/>
            <person name="Wu J."/>
        </authorList>
    </citation>
    <scope>NUCLEOTIDE SEQUENCE [LARGE SCALE GENOMIC DNA]</scope>
    <source>
        <tissue evidence="5">Pupae without intestine</tissue>
    </source>
</reference>
<dbReference type="InterPro" id="IPR012674">
    <property type="entry name" value="Calycin"/>
</dbReference>